<evidence type="ECO:0000313" key="3">
    <source>
        <dbReference type="Proteomes" id="UP000298652"/>
    </source>
</evidence>
<name>A0A4U6T6I9_SETVI</name>
<proteinExistence type="predicted"/>
<evidence type="ECO:0000256" key="1">
    <source>
        <dbReference type="SAM" id="MobiDB-lite"/>
    </source>
</evidence>
<organism evidence="2 3">
    <name type="scientific">Setaria viridis</name>
    <name type="common">Green bristlegrass</name>
    <name type="synonym">Setaria italica subsp. viridis</name>
    <dbReference type="NCBI Taxonomy" id="4556"/>
    <lineage>
        <taxon>Eukaryota</taxon>
        <taxon>Viridiplantae</taxon>
        <taxon>Streptophyta</taxon>
        <taxon>Embryophyta</taxon>
        <taxon>Tracheophyta</taxon>
        <taxon>Spermatophyta</taxon>
        <taxon>Magnoliopsida</taxon>
        <taxon>Liliopsida</taxon>
        <taxon>Poales</taxon>
        <taxon>Poaceae</taxon>
        <taxon>PACMAD clade</taxon>
        <taxon>Panicoideae</taxon>
        <taxon>Panicodae</taxon>
        <taxon>Paniceae</taxon>
        <taxon>Cenchrinae</taxon>
        <taxon>Setaria</taxon>
    </lineage>
</organism>
<sequence length="34" mass="3626">MVRINASCPTPRVPSGVISIGRHGSDTDVVDEYP</sequence>
<gene>
    <name evidence="2" type="ORF">SEVIR_9G426166v2</name>
</gene>
<dbReference type="Gramene" id="TKV96403">
    <property type="protein sequence ID" value="TKV96403"/>
    <property type="gene ID" value="SEVIR_9G426166v2"/>
</dbReference>
<feature type="region of interest" description="Disordered" evidence="1">
    <location>
        <begin position="1"/>
        <end position="34"/>
    </location>
</feature>
<dbReference type="EMBL" id="CM016560">
    <property type="protein sequence ID" value="TKV96403.1"/>
    <property type="molecule type" value="Genomic_DNA"/>
</dbReference>
<reference evidence="2" key="1">
    <citation type="submission" date="2019-03" db="EMBL/GenBank/DDBJ databases">
        <title>WGS assembly of Setaria viridis.</title>
        <authorList>
            <person name="Huang P."/>
            <person name="Jenkins J."/>
            <person name="Grimwood J."/>
            <person name="Barry K."/>
            <person name="Healey A."/>
            <person name="Mamidi S."/>
            <person name="Sreedasyam A."/>
            <person name="Shu S."/>
            <person name="Feldman M."/>
            <person name="Wu J."/>
            <person name="Yu Y."/>
            <person name="Chen C."/>
            <person name="Johnson J."/>
            <person name="Rokhsar D."/>
            <person name="Baxter I."/>
            <person name="Schmutz J."/>
            <person name="Brutnell T."/>
            <person name="Kellogg E."/>
        </authorList>
    </citation>
    <scope>NUCLEOTIDE SEQUENCE [LARGE SCALE GENOMIC DNA]</scope>
</reference>
<dbReference type="AlphaFoldDB" id="A0A4U6T6I9"/>
<keyword evidence="3" id="KW-1185">Reference proteome</keyword>
<dbReference type="Proteomes" id="UP000298652">
    <property type="component" value="Chromosome 9"/>
</dbReference>
<protein>
    <submittedName>
        <fullName evidence="2">Uncharacterized protein</fullName>
    </submittedName>
</protein>
<evidence type="ECO:0000313" key="2">
    <source>
        <dbReference type="EMBL" id="TKV96403.1"/>
    </source>
</evidence>
<accession>A0A4U6T6I9</accession>